<reference evidence="4 5" key="1">
    <citation type="submission" date="2021-01" db="EMBL/GenBank/DDBJ databases">
        <title>Genomic Encyclopedia of Type Strains, Phase IV (KMG-IV): sequencing the most valuable type-strain genomes for metagenomic binning, comparative biology and taxonomic classification.</title>
        <authorList>
            <person name="Goeker M."/>
        </authorList>
    </citation>
    <scope>NUCLEOTIDE SEQUENCE [LARGE SCALE GENOMIC DNA]</scope>
    <source>
        <strain evidence="4 5">DSM 104297</strain>
    </source>
</reference>
<feature type="domain" description="MurNAc-LAA" evidence="3">
    <location>
        <begin position="135"/>
        <end position="244"/>
    </location>
</feature>
<comment type="caution">
    <text evidence="4">The sequence shown here is derived from an EMBL/GenBank/DDBJ whole genome shotgun (WGS) entry which is preliminary data.</text>
</comment>
<proteinExistence type="predicted"/>
<keyword evidence="1 4" id="KW-0378">Hydrolase</keyword>
<dbReference type="RefSeq" id="WP_205187876.1">
    <property type="nucleotide sequence ID" value="NZ_JAFBFC010000004.1"/>
</dbReference>
<evidence type="ECO:0000313" key="5">
    <source>
        <dbReference type="Proteomes" id="UP000809829"/>
    </source>
</evidence>
<dbReference type="InterPro" id="IPR050695">
    <property type="entry name" value="N-acetylmuramoyl_amidase_3"/>
</dbReference>
<evidence type="ECO:0000256" key="2">
    <source>
        <dbReference type="SAM" id="SignalP"/>
    </source>
</evidence>
<dbReference type="GO" id="GO:0008745">
    <property type="term" value="F:N-acetylmuramoyl-L-alanine amidase activity"/>
    <property type="evidence" value="ECO:0007669"/>
    <property type="project" value="UniProtKB-EC"/>
</dbReference>
<dbReference type="EMBL" id="JAFBFC010000004">
    <property type="protein sequence ID" value="MBM7703882.1"/>
    <property type="molecule type" value="Genomic_DNA"/>
</dbReference>
<sequence>MKKSKMFVASMFCVSLLCGATTTMAEKKESGPVIADEPMWNVAPPPTNYNPILKEQLDKENAQDKNTFRVAANPIIVLDPGHGGTDPGAVGNGIKEKDIVLDIAKRSRDYLIANYPATVYMTRSTDTTVSLESRTAYANSVGANFFVSMHINSYSTSTPNGLETYHYYGSTNGSRLATSTYNKLKSSYSTLRGVKEAGFYVLKYTNMPATLGETGFISNATDAANLATTTFRQNLATQYAQGMHEYWWGF</sequence>
<dbReference type="Pfam" id="PF01520">
    <property type="entry name" value="Amidase_3"/>
    <property type="match status" value="1"/>
</dbReference>
<dbReference type="InterPro" id="IPR002508">
    <property type="entry name" value="MurNAc-LAA_cat"/>
</dbReference>
<dbReference type="CDD" id="cd02696">
    <property type="entry name" value="MurNAc-LAA"/>
    <property type="match status" value="1"/>
</dbReference>
<dbReference type="Proteomes" id="UP000809829">
    <property type="component" value="Unassembled WGS sequence"/>
</dbReference>
<dbReference type="PANTHER" id="PTHR30404">
    <property type="entry name" value="N-ACETYLMURAMOYL-L-ALANINE AMIDASE"/>
    <property type="match status" value="1"/>
</dbReference>
<accession>A0ABS2QY24</accession>
<protein>
    <submittedName>
        <fullName evidence="4">N-acetylmuramoyl-L-alanine amidase</fullName>
        <ecNumber evidence="4">3.5.1.28</ecNumber>
    </submittedName>
</protein>
<evidence type="ECO:0000256" key="1">
    <source>
        <dbReference type="ARBA" id="ARBA00022801"/>
    </source>
</evidence>
<feature type="chain" id="PRO_5045913122" evidence="2">
    <location>
        <begin position="26"/>
        <end position="250"/>
    </location>
</feature>
<feature type="signal peptide" evidence="2">
    <location>
        <begin position="1"/>
        <end position="25"/>
    </location>
</feature>
<dbReference type="PANTHER" id="PTHR30404:SF0">
    <property type="entry name" value="N-ACETYLMURAMOYL-L-ALANINE AMIDASE AMIC"/>
    <property type="match status" value="1"/>
</dbReference>
<keyword evidence="2" id="KW-0732">Signal</keyword>
<dbReference type="Gene3D" id="3.40.630.40">
    <property type="entry name" value="Zn-dependent exopeptidases"/>
    <property type="match status" value="1"/>
</dbReference>
<keyword evidence="5" id="KW-1185">Reference proteome</keyword>
<name>A0ABS2QY24_9BACI</name>
<organism evidence="4 5">
    <name type="scientific">Priestia iocasae</name>
    <dbReference type="NCBI Taxonomy" id="2291674"/>
    <lineage>
        <taxon>Bacteria</taxon>
        <taxon>Bacillati</taxon>
        <taxon>Bacillota</taxon>
        <taxon>Bacilli</taxon>
        <taxon>Bacillales</taxon>
        <taxon>Bacillaceae</taxon>
        <taxon>Priestia</taxon>
    </lineage>
</organism>
<evidence type="ECO:0000313" key="4">
    <source>
        <dbReference type="EMBL" id="MBM7703882.1"/>
    </source>
</evidence>
<gene>
    <name evidence="4" type="ORF">JOC83_002731</name>
</gene>
<dbReference type="EC" id="3.5.1.28" evidence="4"/>
<dbReference type="SUPFAM" id="SSF53187">
    <property type="entry name" value="Zn-dependent exopeptidases"/>
    <property type="match status" value="1"/>
</dbReference>
<dbReference type="SMART" id="SM00646">
    <property type="entry name" value="Ami_3"/>
    <property type="match status" value="1"/>
</dbReference>
<evidence type="ECO:0000259" key="3">
    <source>
        <dbReference type="SMART" id="SM00646"/>
    </source>
</evidence>